<dbReference type="GO" id="GO:0007020">
    <property type="term" value="P:microtubule nucleation"/>
    <property type="evidence" value="ECO:0007669"/>
    <property type="project" value="InterPro"/>
</dbReference>
<name>A0A2N5VCF3_9BASI</name>
<sequence length="1083" mass="122553">MAPTPASLSLNRLIQLTVDRSERRQGIRPSLKKTLHALIAFPPQLEPSYRETHDRWNRVLERLRIENQEIVSREIEKRHAELLQMADKDDSPLWKNLDSIRAFLLELHSPPSLECYNRAVEFQRAENKQLQVETQAEMDLRLYRTIMDSEPLVGDHWQTDIYAGSSSSLSDSTPSSDWDSDSSDRNSNPPAEPQHLTSQSHTQENAPRVSFETPQEINPQDRNTSHLGFEKLQEFMCHPYSLKPDVGIDPLPELIAIREVLAALLNLGGALIYTASSTPNDTTTTLSAHVPTLLNQSRTTSLSLLSSFLPTLCSLKKLRLLAEPNDHQPRQKTQTEEAFAASVLALLCDFDIFLTSIELQLLNLPGGHTANERTEIASESVMSLMRLHHRLEQNGWIELFAALANIVPDSSSAHDLDNQHASTKGLLDDLYTITCQFDSHCNSITAVERIKLIFFRTCGPVWAWIGDWIVHGRLPESTVTGEWAPIEEFFVTTPGDSDPAGNWWDDHYVLNEPAVPVFLGDFVADILQAGKATALCRILDIFSDAQLSPWPKLDDLVTLASSPLVPPLNPPADPEPTNVLKAHLRHRAFSSGCRTKTVPQASSVQEVDGPKPSFDIHLHSHLDQHLSPLVAKNHCHLCTQFSSHLKLSTYLTKLNEFFLLGSKVSIHFLKKVFEDANDSSKSSLISTHNTLLSTTRWWDEQAMDRNLSKAFEYAPSPIISSCLPKIKISPSIRAESDPLKCLEFIQISLTIPSPLHYVVDNAHVIGTYNRCFVFLSQLARAAWTLDSIIWVKPTIPLSTFKSTKEFERRAESKEFYRLKNRLAWFVNLISDYSWNLVISNWRTRFLEALDLYRGDLSQTISHTRRWLTRLAGLLFLSEQCESLNGLIIQVLQLCTRSHEVWTSFNRQANTIQLVSEVNEKYALDNERRRRQMERRKRRMENEQYTLIEEESRHIIHHDASMISGGDEQEGEGGQEHSQHTSTLGITYLADSSLALPPTMLADQSPKDALRELQRMNREFEKLTSAIQRAVGKLCRPPRRKTGALHTVNLPGGGVHEPDGVGLEDFQDLDTLTLLECRLDEGFI</sequence>
<dbReference type="Gene3D" id="1.20.120.1900">
    <property type="entry name" value="Gamma-tubulin complex, C-terminal domain"/>
    <property type="match status" value="1"/>
</dbReference>
<reference evidence="13 14" key="1">
    <citation type="submission" date="2017-11" db="EMBL/GenBank/DDBJ databases">
        <title>De novo assembly and phasing of dikaryotic genomes from two isolates of Puccinia coronata f. sp. avenae, the causal agent of oat crown rust.</title>
        <authorList>
            <person name="Miller M.E."/>
            <person name="Zhang Y."/>
            <person name="Omidvar V."/>
            <person name="Sperschneider J."/>
            <person name="Schwessinger B."/>
            <person name="Raley C."/>
            <person name="Palmer J.M."/>
            <person name="Garnica D."/>
            <person name="Upadhyaya N."/>
            <person name="Rathjen J."/>
            <person name="Taylor J.M."/>
            <person name="Park R.F."/>
            <person name="Dodds P.N."/>
            <person name="Hirsch C.D."/>
            <person name="Kianian S.F."/>
            <person name="Figueroa M."/>
        </authorList>
    </citation>
    <scope>NUCLEOTIDE SEQUENCE [LARGE SCALE GENOMIC DNA]</scope>
    <source>
        <strain evidence="12">12NC29</strain>
        <strain evidence="11">12SD80</strain>
    </source>
</reference>
<dbReference type="Pfam" id="PF04130">
    <property type="entry name" value="GCP_C_terminal"/>
    <property type="match status" value="1"/>
</dbReference>
<comment type="caution">
    <text evidence="11">The sequence shown here is derived from an EMBL/GenBank/DDBJ whole genome shotgun (WGS) entry which is preliminary data.</text>
</comment>
<feature type="compositionally biased region" description="Polar residues" evidence="7">
    <location>
        <begin position="212"/>
        <end position="223"/>
    </location>
</feature>
<accession>A0A2N5VCF3</accession>
<dbReference type="GO" id="GO:0000278">
    <property type="term" value="P:mitotic cell cycle"/>
    <property type="evidence" value="ECO:0007669"/>
    <property type="project" value="TreeGrafter"/>
</dbReference>
<evidence type="ECO:0000256" key="6">
    <source>
        <dbReference type="SAM" id="Coils"/>
    </source>
</evidence>
<dbReference type="EMBL" id="PGCI01000029">
    <property type="protein sequence ID" value="PLW47683.1"/>
    <property type="molecule type" value="Genomic_DNA"/>
</dbReference>
<dbReference type="GO" id="GO:0031122">
    <property type="term" value="P:cytoplasmic microtubule organization"/>
    <property type="evidence" value="ECO:0007669"/>
    <property type="project" value="TreeGrafter"/>
</dbReference>
<dbReference type="GO" id="GO:0051225">
    <property type="term" value="P:spindle assembly"/>
    <property type="evidence" value="ECO:0007669"/>
    <property type="project" value="TreeGrafter"/>
</dbReference>
<dbReference type="Proteomes" id="UP000235388">
    <property type="component" value="Unassembled WGS sequence"/>
</dbReference>
<dbReference type="AlphaFoldDB" id="A0A2N5VCF3"/>
<dbReference type="InterPro" id="IPR007259">
    <property type="entry name" value="GCP"/>
</dbReference>
<keyword evidence="4 5" id="KW-0206">Cytoskeleton</keyword>
<evidence type="ECO:0000313" key="14">
    <source>
        <dbReference type="Proteomes" id="UP000235392"/>
    </source>
</evidence>
<dbReference type="GO" id="GO:0043015">
    <property type="term" value="F:gamma-tubulin binding"/>
    <property type="evidence" value="ECO:0007669"/>
    <property type="project" value="InterPro"/>
</dbReference>
<evidence type="ECO:0000259" key="9">
    <source>
        <dbReference type="Pfam" id="PF17681"/>
    </source>
</evidence>
<evidence type="ECO:0000256" key="2">
    <source>
        <dbReference type="ARBA" id="ARBA00022490"/>
    </source>
</evidence>
<keyword evidence="2 5" id="KW-0963">Cytoplasm</keyword>
<dbReference type="GO" id="GO:0005874">
    <property type="term" value="C:microtubule"/>
    <property type="evidence" value="ECO:0007669"/>
    <property type="project" value="UniProtKB-KW"/>
</dbReference>
<keyword evidence="6" id="KW-0175">Coiled coil</keyword>
<dbReference type="STRING" id="200324.A0A2N5VCF3"/>
<dbReference type="Proteomes" id="UP000235392">
    <property type="component" value="Unassembled WGS sequence"/>
</dbReference>
<evidence type="ECO:0000313" key="13">
    <source>
        <dbReference type="Proteomes" id="UP000235388"/>
    </source>
</evidence>
<evidence type="ECO:0000256" key="4">
    <source>
        <dbReference type="ARBA" id="ARBA00023212"/>
    </source>
</evidence>
<dbReference type="InterPro" id="IPR040457">
    <property type="entry name" value="GCP_C"/>
</dbReference>
<gene>
    <name evidence="12" type="ORF">PCANC_04847</name>
    <name evidence="11" type="ORF">PCASD_04074</name>
    <name evidence="10" type="ORF">PCASD_14944</name>
</gene>
<proteinExistence type="inferred from homology"/>
<evidence type="ECO:0000259" key="8">
    <source>
        <dbReference type="Pfam" id="PF04130"/>
    </source>
</evidence>
<evidence type="ECO:0000256" key="7">
    <source>
        <dbReference type="SAM" id="MobiDB-lite"/>
    </source>
</evidence>
<feature type="domain" description="Gamma tubulin complex component protein N-terminal" evidence="9">
    <location>
        <begin position="257"/>
        <end position="539"/>
    </location>
</feature>
<evidence type="ECO:0000313" key="12">
    <source>
        <dbReference type="EMBL" id="PLW56486.1"/>
    </source>
</evidence>
<evidence type="ECO:0000313" key="11">
    <source>
        <dbReference type="EMBL" id="PLW47683.1"/>
    </source>
</evidence>
<evidence type="ECO:0000256" key="3">
    <source>
        <dbReference type="ARBA" id="ARBA00022701"/>
    </source>
</evidence>
<comment type="similarity">
    <text evidence="1 5">Belongs to the TUBGCP family.</text>
</comment>
<dbReference type="Pfam" id="PF17681">
    <property type="entry name" value="GCP_N_terminal"/>
    <property type="match status" value="1"/>
</dbReference>
<evidence type="ECO:0000256" key="5">
    <source>
        <dbReference type="RuleBase" id="RU363050"/>
    </source>
</evidence>
<dbReference type="PANTHER" id="PTHR19302:SF33">
    <property type="entry name" value="GAMMA-TUBULIN COMPLEX COMPONENT 5"/>
    <property type="match status" value="1"/>
</dbReference>
<dbReference type="EMBL" id="PGCJ01000020">
    <property type="protein sequence ID" value="PLW56486.1"/>
    <property type="molecule type" value="Genomic_DNA"/>
</dbReference>
<feature type="region of interest" description="Disordered" evidence="7">
    <location>
        <begin position="164"/>
        <end position="223"/>
    </location>
</feature>
<feature type="domain" description="Gamma tubulin complex component C-terminal" evidence="8">
    <location>
        <begin position="651"/>
        <end position="953"/>
    </location>
</feature>
<dbReference type="EMBL" id="PGCI01000618">
    <property type="protein sequence ID" value="PLW24022.1"/>
    <property type="molecule type" value="Genomic_DNA"/>
</dbReference>
<evidence type="ECO:0000313" key="10">
    <source>
        <dbReference type="EMBL" id="PLW24022.1"/>
    </source>
</evidence>
<dbReference type="GO" id="GO:0000922">
    <property type="term" value="C:spindle pole"/>
    <property type="evidence" value="ECO:0007669"/>
    <property type="project" value="InterPro"/>
</dbReference>
<keyword evidence="13" id="KW-1185">Reference proteome</keyword>
<keyword evidence="3 5" id="KW-0493">Microtubule</keyword>
<feature type="coiled-coil region" evidence="6">
    <location>
        <begin position="922"/>
        <end position="949"/>
    </location>
</feature>
<protein>
    <recommendedName>
        <fullName evidence="5">Spindle pole body component</fullName>
    </recommendedName>
</protein>
<organism evidence="11 14">
    <name type="scientific">Puccinia coronata f. sp. avenae</name>
    <dbReference type="NCBI Taxonomy" id="200324"/>
    <lineage>
        <taxon>Eukaryota</taxon>
        <taxon>Fungi</taxon>
        <taxon>Dikarya</taxon>
        <taxon>Basidiomycota</taxon>
        <taxon>Pucciniomycotina</taxon>
        <taxon>Pucciniomycetes</taxon>
        <taxon>Pucciniales</taxon>
        <taxon>Pucciniaceae</taxon>
        <taxon>Puccinia</taxon>
    </lineage>
</organism>
<dbReference type="InterPro" id="IPR041470">
    <property type="entry name" value="GCP_N"/>
</dbReference>
<dbReference type="GO" id="GO:0000930">
    <property type="term" value="C:gamma-tubulin complex"/>
    <property type="evidence" value="ECO:0007669"/>
    <property type="project" value="TreeGrafter"/>
</dbReference>
<dbReference type="InterPro" id="IPR042241">
    <property type="entry name" value="GCP_C_sf"/>
</dbReference>
<dbReference type="GO" id="GO:0051011">
    <property type="term" value="F:microtubule minus-end binding"/>
    <property type="evidence" value="ECO:0007669"/>
    <property type="project" value="TreeGrafter"/>
</dbReference>
<feature type="compositionally biased region" description="Polar residues" evidence="7">
    <location>
        <begin position="195"/>
        <end position="205"/>
    </location>
</feature>
<dbReference type="PANTHER" id="PTHR19302">
    <property type="entry name" value="GAMMA TUBULIN COMPLEX PROTEIN"/>
    <property type="match status" value="1"/>
</dbReference>
<feature type="compositionally biased region" description="Low complexity" evidence="7">
    <location>
        <begin position="165"/>
        <end position="177"/>
    </location>
</feature>
<evidence type="ECO:0000256" key="1">
    <source>
        <dbReference type="ARBA" id="ARBA00010337"/>
    </source>
</evidence>
<comment type="subcellular location">
    <subcellularLocation>
        <location evidence="5">Cytoplasm</location>
        <location evidence="5">Cytoskeleton</location>
        <location evidence="5">Microtubule organizing center</location>
    </subcellularLocation>
</comment>
<dbReference type="OrthoDB" id="66546at2759"/>
<dbReference type="GO" id="GO:0005816">
    <property type="term" value="C:spindle pole body"/>
    <property type="evidence" value="ECO:0007669"/>
    <property type="project" value="UniProtKB-ARBA"/>
</dbReference>
<dbReference type="GO" id="GO:0051321">
    <property type="term" value="P:meiotic cell cycle"/>
    <property type="evidence" value="ECO:0007669"/>
    <property type="project" value="TreeGrafter"/>
</dbReference>